<evidence type="ECO:0000313" key="1">
    <source>
        <dbReference type="EMBL" id="DAG05926.1"/>
    </source>
</evidence>
<organism evidence="1">
    <name type="scientific">Myoviridae sp. ctkfK18</name>
    <dbReference type="NCBI Taxonomy" id="2825165"/>
    <lineage>
        <taxon>Viruses</taxon>
        <taxon>Duplodnaviria</taxon>
        <taxon>Heunggongvirae</taxon>
        <taxon>Uroviricota</taxon>
        <taxon>Caudoviricetes</taxon>
    </lineage>
</organism>
<reference evidence="1" key="1">
    <citation type="journal article" date="2021" name="Proc. Natl. Acad. Sci. U.S.A.">
        <title>A Catalog of Tens of Thousands of Viruses from Human Metagenomes Reveals Hidden Associations with Chronic Diseases.</title>
        <authorList>
            <person name="Tisza M.J."/>
            <person name="Buck C.B."/>
        </authorList>
    </citation>
    <scope>NUCLEOTIDE SEQUENCE</scope>
    <source>
        <strain evidence="1">CtkfK18</strain>
    </source>
</reference>
<proteinExistence type="predicted"/>
<dbReference type="EMBL" id="BK016265">
    <property type="protein sequence ID" value="DAG05926.1"/>
    <property type="molecule type" value="Genomic_DNA"/>
</dbReference>
<accession>A0A8S5VGX2</accession>
<sequence length="77" mass="8891">MTSLDLAITNCYYNLLKVKSINEKYISSLPKAAQANARDKFINNLSNSYNDILNNGYRSDFDKSIAKYALDQIKYWN</sequence>
<protein>
    <submittedName>
        <fullName evidence="1">Uncharacterized protein</fullName>
    </submittedName>
</protein>
<name>A0A8S5VGX2_9CAUD</name>